<comment type="catalytic activity">
    <reaction evidence="8 10">
        <text>a 3'-end 3'-phospho-ribonucleotide-RNA + a 5'-end dephospho-ribonucleoside-RNA + GTP = a ribonucleotidyl-ribonucleotide-RNA + GMP + diphosphate</text>
        <dbReference type="Rhea" id="RHEA:68076"/>
        <dbReference type="Rhea" id="RHEA-COMP:10463"/>
        <dbReference type="Rhea" id="RHEA-COMP:13936"/>
        <dbReference type="Rhea" id="RHEA-COMP:17355"/>
        <dbReference type="ChEBI" id="CHEBI:33019"/>
        <dbReference type="ChEBI" id="CHEBI:37565"/>
        <dbReference type="ChEBI" id="CHEBI:58115"/>
        <dbReference type="ChEBI" id="CHEBI:83062"/>
        <dbReference type="ChEBI" id="CHEBI:138284"/>
        <dbReference type="ChEBI" id="CHEBI:173118"/>
        <dbReference type="EC" id="6.5.1.8"/>
    </reaction>
</comment>
<dbReference type="EC" id="6.5.1.8" evidence="10"/>
<comment type="function">
    <text evidence="10">Catalytic subunit of the tRNA-splicing ligase complex that acts by directly joining spliced tRNA halves to mature-sized tRNAs by incorporating the precursor-derived splice junction phosphate into the mature tRNA as a canonical 3',5'-phosphodiester. May act as an RNA ligase with broad substrate specificity, and may function toward other RNAs.</text>
</comment>
<accession>A0A9N9QKU5</accession>
<dbReference type="FunFam" id="3.90.1860.10:FF:000001">
    <property type="entry name" value="tRNA-splicing ligase RtcB homolog"/>
    <property type="match status" value="1"/>
</dbReference>
<keyword evidence="7 10" id="KW-0464">Manganese</keyword>
<evidence type="ECO:0000313" key="14">
    <source>
        <dbReference type="EMBL" id="CAG9762779.1"/>
    </source>
</evidence>
<organism evidence="14 15">
    <name type="scientific">Ceutorhynchus assimilis</name>
    <name type="common">cabbage seed weevil</name>
    <dbReference type="NCBI Taxonomy" id="467358"/>
    <lineage>
        <taxon>Eukaryota</taxon>
        <taxon>Metazoa</taxon>
        <taxon>Ecdysozoa</taxon>
        <taxon>Arthropoda</taxon>
        <taxon>Hexapoda</taxon>
        <taxon>Insecta</taxon>
        <taxon>Pterygota</taxon>
        <taxon>Neoptera</taxon>
        <taxon>Endopterygota</taxon>
        <taxon>Coleoptera</taxon>
        <taxon>Polyphaga</taxon>
        <taxon>Cucujiformia</taxon>
        <taxon>Curculionidae</taxon>
        <taxon>Ceutorhynchinae</taxon>
        <taxon>Ceutorhynchus</taxon>
    </lineage>
</organism>
<feature type="binding site" evidence="10 12">
    <location>
        <begin position="429"/>
        <end position="432"/>
    </location>
    <ligand>
        <name>GMP</name>
        <dbReference type="ChEBI" id="CHEBI:58115"/>
    </ligand>
</feature>
<feature type="binding site" evidence="10 12">
    <location>
        <begin position="380"/>
        <end position="381"/>
    </location>
    <ligand>
        <name>GMP</name>
        <dbReference type="ChEBI" id="CHEBI:58115"/>
    </ligand>
</feature>
<comment type="subunit">
    <text evidence="10">Catalytic component of the tRNA-splicing ligase complex.</text>
</comment>
<dbReference type="EMBL" id="OU892288">
    <property type="protein sequence ID" value="CAG9762779.1"/>
    <property type="molecule type" value="Genomic_DNA"/>
</dbReference>
<evidence type="ECO:0000256" key="5">
    <source>
        <dbReference type="ARBA" id="ARBA00022741"/>
    </source>
</evidence>
<dbReference type="GO" id="GO:0003972">
    <property type="term" value="F:RNA ligase (ATP) activity"/>
    <property type="evidence" value="ECO:0007669"/>
    <property type="project" value="TreeGrafter"/>
</dbReference>
<proteinExistence type="inferred from homology"/>
<keyword evidence="4 10" id="KW-0479">Metal-binding</keyword>
<evidence type="ECO:0000256" key="4">
    <source>
        <dbReference type="ARBA" id="ARBA00022723"/>
    </source>
</evidence>
<evidence type="ECO:0000256" key="12">
    <source>
        <dbReference type="PIRSR" id="PIRSR601233-2"/>
    </source>
</evidence>
<evidence type="ECO:0000256" key="10">
    <source>
        <dbReference type="HAMAP-Rule" id="MF_03144"/>
    </source>
</evidence>
<evidence type="ECO:0000256" key="11">
    <source>
        <dbReference type="PIRSR" id="PIRSR601233-1"/>
    </source>
</evidence>
<feature type="binding site" evidence="10 12">
    <location>
        <position position="531"/>
    </location>
    <ligand>
        <name>GMP</name>
        <dbReference type="ChEBI" id="CHEBI:58115"/>
    </ligand>
</feature>
<keyword evidence="6 10" id="KW-0342">GTP-binding</keyword>
<dbReference type="InterPro" id="IPR001233">
    <property type="entry name" value="RtcB"/>
</dbReference>
<evidence type="ECO:0000256" key="8">
    <source>
        <dbReference type="ARBA" id="ARBA00047746"/>
    </source>
</evidence>
<evidence type="ECO:0000256" key="9">
    <source>
        <dbReference type="ARBA" id="ARBA00049514"/>
    </source>
</evidence>
<protein>
    <recommendedName>
        <fullName evidence="10">RNA-splicing ligase RtcB homolog</fullName>
        <ecNumber evidence="10">6.5.1.8</ecNumber>
    </recommendedName>
    <alternativeName>
        <fullName evidence="10">3'-phosphate/5'-hydroxy nucleic acid ligase</fullName>
    </alternativeName>
</protein>
<comment type="cofactor">
    <cofactor evidence="10 13">
        <name>Mn(2+)</name>
        <dbReference type="ChEBI" id="CHEBI:29035"/>
    </cofactor>
    <text evidence="10 13">Binds 2 manganese ions per subunit.</text>
</comment>
<evidence type="ECO:0000313" key="15">
    <source>
        <dbReference type="Proteomes" id="UP001152799"/>
    </source>
</evidence>
<feature type="binding site" evidence="10">
    <location>
        <position position="149"/>
    </location>
    <ligand>
        <name>Mn(2+)</name>
        <dbReference type="ChEBI" id="CHEBI:29035"/>
        <label>1</label>
    </ligand>
</feature>
<dbReference type="InterPro" id="IPR036025">
    <property type="entry name" value="RtcB-like_sf"/>
</dbReference>
<comment type="similarity">
    <text evidence="1 10">Belongs to the RtcB family.</text>
</comment>
<feature type="binding site" evidence="10 12">
    <location>
        <begin position="455"/>
        <end position="458"/>
    </location>
    <ligand>
        <name>GMP</name>
        <dbReference type="ChEBI" id="CHEBI:58115"/>
    </ligand>
</feature>
<gene>
    <name evidence="14" type="ORF">CEUTPL_LOCUS3452</name>
</gene>
<dbReference type="PANTHER" id="PTHR11118:SF1">
    <property type="entry name" value="RNA-SPLICING LIGASE RTCB HOMOLOG"/>
    <property type="match status" value="1"/>
</dbReference>
<keyword evidence="15" id="KW-1185">Reference proteome</keyword>
<feature type="binding site" evidence="10">
    <location>
        <position position="149"/>
    </location>
    <ligand>
        <name>Mn(2+)</name>
        <dbReference type="ChEBI" id="CHEBI:29035"/>
        <label>2</label>
    </ligand>
</feature>
<evidence type="ECO:0000256" key="7">
    <source>
        <dbReference type="ARBA" id="ARBA00023211"/>
    </source>
</evidence>
<dbReference type="Gene3D" id="3.90.1860.10">
    <property type="entry name" value="tRNA-splicing ligase RtcB"/>
    <property type="match status" value="1"/>
</dbReference>
<feature type="binding site" evidence="10 12">
    <location>
        <begin position="253"/>
        <end position="257"/>
    </location>
    <ligand>
        <name>GMP</name>
        <dbReference type="ChEBI" id="CHEBI:58115"/>
    </ligand>
</feature>
<feature type="binding site" evidence="10 13">
    <location>
        <position position="146"/>
    </location>
    <ligand>
        <name>Mn(2+)</name>
        <dbReference type="ChEBI" id="CHEBI:29035"/>
        <label>1</label>
    </ligand>
</feature>
<dbReference type="OrthoDB" id="10249697at2759"/>
<feature type="binding site" evidence="10 13">
    <location>
        <position position="286"/>
    </location>
    <ligand>
        <name>Mn(2+)</name>
        <dbReference type="ChEBI" id="CHEBI:29035"/>
        <label>2</label>
    </ligand>
</feature>
<sequence length="532" mass="58417">MEDGLVKKLEDNTKRIFENMNVKSSYSEITKGKIRSIEPPIIIIPKKQQDSETTKKQVEQKIKPAEISVAVTKIKSAGHASKAHSQYFEEAMNQAIANVAALPGIVGKSIGLPDIHSGYGFAIGNMAAFDMNDPLSVVSPGGVGFDINCGVRLLRTNLYEKDVAPVKENLAQSLFDHIPVGVGSKGIIPMNAKDLEEALEMGMDWSLREGHSWAEDKEHCEEYGRMLNADPAKVSMRAKKRGLPQLGTLGAGNHYVEIQVVDEIFDKWAAAKMGIEEKGQVCVMIHSGSRGFGHQVATDALVEMEKAMKRDKIETNDRQLACARINSKEGQDYLKSMAAAANFAWVNRSSMTFLTRQAFAKQFGMAPDDLDMHVIYDVSHNIAKIEEHIVDGRHKTLLVHRKGSTRAFPPHHPLIPVDYQLTGQPVLIGGTMGTCSYVLTGTLQGMIETFGSTCHGAGRALSRAKSRRNIEYKDVLQKLKDMDIAIRVASPKLVMEEAPESYKNVTDVVDTCHAAGISKKAIKLRPIAVIKG</sequence>
<keyword evidence="2 10" id="KW-0436">Ligase</keyword>
<reference evidence="14" key="1">
    <citation type="submission" date="2022-01" db="EMBL/GenBank/DDBJ databases">
        <authorList>
            <person name="King R."/>
        </authorList>
    </citation>
    <scope>NUCLEOTIDE SEQUENCE</scope>
</reference>
<feature type="binding site" evidence="10 12">
    <location>
        <position position="436"/>
    </location>
    <ligand>
        <name>GMP</name>
        <dbReference type="ChEBI" id="CHEBI:58115"/>
    </ligand>
</feature>
<dbReference type="AlphaFoldDB" id="A0A9N9QKU5"/>
<dbReference type="Proteomes" id="UP001152799">
    <property type="component" value="Chromosome 12"/>
</dbReference>
<dbReference type="GO" id="GO:0072669">
    <property type="term" value="C:tRNA-splicing ligase complex"/>
    <property type="evidence" value="ECO:0007669"/>
    <property type="project" value="UniProtKB-UniRule"/>
</dbReference>
<name>A0A9N9QKU5_9CUCU</name>
<evidence type="ECO:0000256" key="13">
    <source>
        <dbReference type="PIRSR" id="PIRSR601233-3"/>
    </source>
</evidence>
<feature type="binding site" evidence="10 13">
    <location>
        <position position="254"/>
    </location>
    <ligand>
        <name>Mn(2+)</name>
        <dbReference type="ChEBI" id="CHEBI:29035"/>
        <label>1</label>
    </ligand>
</feature>
<evidence type="ECO:0000256" key="1">
    <source>
        <dbReference type="ARBA" id="ARBA00008071"/>
    </source>
</evidence>
<dbReference type="SUPFAM" id="SSF103365">
    <property type="entry name" value="Hypothetical protein PH1602"/>
    <property type="match status" value="1"/>
</dbReference>
<feature type="active site" description="GMP-histidine intermediate" evidence="10 11">
    <location>
        <position position="455"/>
    </location>
</feature>
<evidence type="ECO:0000256" key="3">
    <source>
        <dbReference type="ARBA" id="ARBA00022694"/>
    </source>
</evidence>
<evidence type="ECO:0000256" key="6">
    <source>
        <dbReference type="ARBA" id="ARBA00023134"/>
    </source>
</evidence>
<dbReference type="HAMAP" id="MF_03144">
    <property type="entry name" value="RtcB_euk"/>
    <property type="match status" value="1"/>
</dbReference>
<dbReference type="Pfam" id="PF01139">
    <property type="entry name" value="RtcB"/>
    <property type="match status" value="1"/>
</dbReference>
<dbReference type="GO" id="GO:0005525">
    <property type="term" value="F:GTP binding"/>
    <property type="evidence" value="ECO:0007669"/>
    <property type="project" value="UniProtKB-KW"/>
</dbReference>
<evidence type="ECO:0000256" key="2">
    <source>
        <dbReference type="ARBA" id="ARBA00022598"/>
    </source>
</evidence>
<dbReference type="GO" id="GO:0005634">
    <property type="term" value="C:nucleus"/>
    <property type="evidence" value="ECO:0007669"/>
    <property type="project" value="TreeGrafter"/>
</dbReference>
<keyword evidence="5 10" id="KW-0547">Nucleotide-binding</keyword>
<dbReference type="InterPro" id="IPR027513">
    <property type="entry name" value="RtcB_euk"/>
</dbReference>
<comment type="miscellaneous">
    <text evidence="10">Ligation probably proceeds through 3 nucleotidyl transfer steps, with 2',3'-cyclic phosphate termini being hydrolyzed to 3'-P termini in a step that precedes 3'-P activation with GMP. In the first nucleotidyl transfer step, RTCB reacts with GTP to form a covalent RTCB-histidine-GMP intermediate with release of PPi; in the second step, the GMP moiety is transferred to the RNA 3'-P; in the third step, the 5'-OH from the opposite RNA strand attacks the activated 3'-P to form a 3',5'-phosphodiester bond and release GMP.</text>
</comment>
<dbReference type="GO" id="GO:0046872">
    <property type="term" value="F:metal ion binding"/>
    <property type="evidence" value="ECO:0007669"/>
    <property type="project" value="UniProtKB-KW"/>
</dbReference>
<dbReference type="GO" id="GO:0006388">
    <property type="term" value="P:tRNA splicing, via endonucleolytic cleavage and ligation"/>
    <property type="evidence" value="ECO:0007669"/>
    <property type="project" value="UniProtKB-UniRule"/>
</dbReference>
<feature type="binding site" evidence="10 13">
    <location>
        <position position="380"/>
    </location>
    <ligand>
        <name>Mn(2+)</name>
        <dbReference type="ChEBI" id="CHEBI:29035"/>
        <label>2</label>
    </ligand>
</feature>
<dbReference type="PANTHER" id="PTHR11118">
    <property type="entry name" value="RNA-SPLICING LIGASE RTCB HOMOLOG"/>
    <property type="match status" value="1"/>
</dbReference>
<keyword evidence="3 10" id="KW-0819">tRNA processing</keyword>
<comment type="catalytic activity">
    <reaction evidence="9 10">
        <text>a 3'-end 2',3'-cyclophospho-ribonucleotide-RNA + a 5'-end dephospho-ribonucleoside-RNA + GTP + H2O = a ribonucleotidyl-ribonucleotide-RNA + GMP + diphosphate + H(+)</text>
        <dbReference type="Rhea" id="RHEA:68080"/>
        <dbReference type="Rhea" id="RHEA-COMP:10464"/>
        <dbReference type="Rhea" id="RHEA-COMP:13936"/>
        <dbReference type="Rhea" id="RHEA-COMP:17355"/>
        <dbReference type="ChEBI" id="CHEBI:15377"/>
        <dbReference type="ChEBI" id="CHEBI:15378"/>
        <dbReference type="ChEBI" id="CHEBI:33019"/>
        <dbReference type="ChEBI" id="CHEBI:37565"/>
        <dbReference type="ChEBI" id="CHEBI:58115"/>
        <dbReference type="ChEBI" id="CHEBI:83064"/>
        <dbReference type="ChEBI" id="CHEBI:138284"/>
        <dbReference type="ChEBI" id="CHEBI:173118"/>
        <dbReference type="EC" id="6.5.1.8"/>
    </reaction>
</comment>
<dbReference type="GO" id="GO:0170057">
    <property type="term" value="F:RNA ligase (GTP) activity"/>
    <property type="evidence" value="ECO:0007669"/>
    <property type="project" value="UniProtKB-EC"/>
</dbReference>